<dbReference type="Pfam" id="PF00593">
    <property type="entry name" value="TonB_dep_Rec_b-barrel"/>
    <property type="match status" value="1"/>
</dbReference>
<evidence type="ECO:0000256" key="3">
    <source>
        <dbReference type="ARBA" id="ARBA00022452"/>
    </source>
</evidence>
<evidence type="ECO:0000256" key="11">
    <source>
        <dbReference type="RuleBase" id="RU003357"/>
    </source>
</evidence>
<name>A0A095ZI05_9BACT</name>
<evidence type="ECO:0000313" key="14">
    <source>
        <dbReference type="EMBL" id="KGF34375.1"/>
    </source>
</evidence>
<keyword evidence="4 10" id="KW-0812">Transmembrane</keyword>
<evidence type="ECO:0000256" key="8">
    <source>
        <dbReference type="ARBA" id="ARBA00023170"/>
    </source>
</evidence>
<keyword evidence="9 10" id="KW-0998">Cell outer membrane</keyword>
<keyword evidence="8" id="KW-0675">Receptor</keyword>
<dbReference type="PROSITE" id="PS52016">
    <property type="entry name" value="TONB_DEPENDENT_REC_3"/>
    <property type="match status" value="1"/>
</dbReference>
<evidence type="ECO:0000256" key="1">
    <source>
        <dbReference type="ARBA" id="ARBA00004571"/>
    </source>
</evidence>
<comment type="subcellular location">
    <subcellularLocation>
        <location evidence="1 10">Cell outer membrane</location>
        <topology evidence="1 10">Multi-pass membrane protein</topology>
    </subcellularLocation>
</comment>
<dbReference type="EMBL" id="JRNN01000070">
    <property type="protein sequence ID" value="KGF34375.1"/>
    <property type="molecule type" value="Genomic_DNA"/>
</dbReference>
<comment type="similarity">
    <text evidence="10 11">Belongs to the TonB-dependent receptor family.</text>
</comment>
<evidence type="ECO:0000256" key="6">
    <source>
        <dbReference type="ARBA" id="ARBA00023077"/>
    </source>
</evidence>
<keyword evidence="2 10" id="KW-0813">Transport</keyword>
<keyword evidence="5" id="KW-0732">Signal</keyword>
<dbReference type="Gene3D" id="2.170.130.10">
    <property type="entry name" value="TonB-dependent receptor, plug domain"/>
    <property type="match status" value="1"/>
</dbReference>
<dbReference type="OrthoDB" id="9758472at2"/>
<dbReference type="GO" id="GO:0015344">
    <property type="term" value="F:siderophore uptake transmembrane transporter activity"/>
    <property type="evidence" value="ECO:0007669"/>
    <property type="project" value="TreeGrafter"/>
</dbReference>
<comment type="caution">
    <text evidence="14">The sequence shown here is derived from an EMBL/GenBank/DDBJ whole genome shotgun (WGS) entry which is preliminary data.</text>
</comment>
<evidence type="ECO:0000256" key="2">
    <source>
        <dbReference type="ARBA" id="ARBA00022448"/>
    </source>
</evidence>
<dbReference type="GO" id="GO:0009279">
    <property type="term" value="C:cell outer membrane"/>
    <property type="evidence" value="ECO:0007669"/>
    <property type="project" value="UniProtKB-SubCell"/>
</dbReference>
<dbReference type="InterPro" id="IPR036942">
    <property type="entry name" value="Beta-barrel_TonB_sf"/>
</dbReference>
<dbReference type="PANTHER" id="PTHR30069:SF29">
    <property type="entry name" value="HEMOGLOBIN AND HEMOGLOBIN-HAPTOGLOBIN-BINDING PROTEIN 1-RELATED"/>
    <property type="match status" value="1"/>
</dbReference>
<dbReference type="PANTHER" id="PTHR30069">
    <property type="entry name" value="TONB-DEPENDENT OUTER MEMBRANE RECEPTOR"/>
    <property type="match status" value="1"/>
</dbReference>
<accession>A0A095ZI05</accession>
<evidence type="ECO:0000313" key="15">
    <source>
        <dbReference type="Proteomes" id="UP000029556"/>
    </source>
</evidence>
<dbReference type="Gene3D" id="2.40.170.20">
    <property type="entry name" value="TonB-dependent receptor, beta-barrel domain"/>
    <property type="match status" value="1"/>
</dbReference>
<evidence type="ECO:0000256" key="7">
    <source>
        <dbReference type="ARBA" id="ARBA00023136"/>
    </source>
</evidence>
<reference evidence="14 15" key="1">
    <citation type="submission" date="2014-07" db="EMBL/GenBank/DDBJ databases">
        <authorList>
            <person name="McCorrison J."/>
            <person name="Sanka R."/>
            <person name="Torralba M."/>
            <person name="Gillis M."/>
            <person name="Haft D.H."/>
            <person name="Methe B."/>
            <person name="Sutton G."/>
            <person name="Nelson K.E."/>
        </authorList>
    </citation>
    <scope>NUCLEOTIDE SEQUENCE [LARGE SCALE GENOMIC DNA]</scope>
    <source>
        <strain evidence="14 15">DNF00853</strain>
    </source>
</reference>
<feature type="domain" description="TonB-dependent receptor plug" evidence="13">
    <location>
        <begin position="84"/>
        <end position="188"/>
    </location>
</feature>
<organism evidence="14 15">
    <name type="scientific">Hoylesella buccalis DNF00853</name>
    <dbReference type="NCBI Taxonomy" id="1401074"/>
    <lineage>
        <taxon>Bacteria</taxon>
        <taxon>Pseudomonadati</taxon>
        <taxon>Bacteroidota</taxon>
        <taxon>Bacteroidia</taxon>
        <taxon>Bacteroidales</taxon>
        <taxon>Prevotellaceae</taxon>
        <taxon>Hoylesella</taxon>
    </lineage>
</organism>
<evidence type="ECO:0000256" key="5">
    <source>
        <dbReference type="ARBA" id="ARBA00022729"/>
    </source>
</evidence>
<dbReference type="InterPro" id="IPR000531">
    <property type="entry name" value="Beta-barrel_TonB"/>
</dbReference>
<dbReference type="RefSeq" id="WP_036873382.1">
    <property type="nucleotide sequence ID" value="NZ_JRNN01000070.1"/>
</dbReference>
<gene>
    <name evidence="14" type="ORF">HMPREF2137_08040</name>
</gene>
<dbReference type="GO" id="GO:0044718">
    <property type="term" value="P:siderophore transmembrane transport"/>
    <property type="evidence" value="ECO:0007669"/>
    <property type="project" value="TreeGrafter"/>
</dbReference>
<keyword evidence="3 10" id="KW-1134">Transmembrane beta strand</keyword>
<sequence length="688" mass="77216">MVKEQFNKRNPLWFKHFNRKGYSLFAALGKEVLISVLSVSTLTYAKADGVSVCRNLPNDQLTNQAVKLSEVVVTGSRAPLTVSQQSRMVTVLSRKDIESAPVQSVNDLLKLAIGVDVRQKGPLGALTDVGIRGGNSEQVTILLNGINICDAQTAHNAFDIPVDLSEIERIEVLEGPAGRVYGTSSLLGAINIVTKAAARTSLTARMEGGSYGYLSTGLRGNIARNNWNNQLSLSATRSDGYSRSKAGNLNADYHTLKSFYQGSYQDSWVDVKWHAGMSLKDFGSNTFYGVKWDNQFEHTFKTFTAIQAENKQGKFHLRPSVYWNRGMDRFELFRGEPNKYPFNYHRTDVYGVNLNAYFDWVGGRTAFGAELRHEDLMSGNLGEKLENPQPIHGTDRQYTNGLQRTNTQFVFEHNVLLNRFTLSAGLIAVKNSQANMNMRVYPGVDMSYRIGDAFRLYASYNTSLRMPSMTELFYSVGGHKADKHLKPEELSALEGGIKFGNPYINAKTAVYYNHHKNLIDWIQDGTRNEKNELVWKSVNFGVINSLGVESSFDFNFLHILPSQRFLKKVSLGYSFINQDHKEEKGIVSKYVLEYLKHKLVADAQLHLIGKLDLGLSCRYLDRMGSYKDRDGVAHSYKPYSVVDARLTWNESNWKAYLNANNVLNKTYMDAGNVPQPGIWIVAGAAITL</sequence>
<evidence type="ECO:0000259" key="13">
    <source>
        <dbReference type="Pfam" id="PF07715"/>
    </source>
</evidence>
<evidence type="ECO:0000256" key="10">
    <source>
        <dbReference type="PROSITE-ProRule" id="PRU01360"/>
    </source>
</evidence>
<dbReference type="Pfam" id="PF07715">
    <property type="entry name" value="Plug"/>
    <property type="match status" value="1"/>
</dbReference>
<dbReference type="Proteomes" id="UP000029556">
    <property type="component" value="Unassembled WGS sequence"/>
</dbReference>
<dbReference type="AlphaFoldDB" id="A0A095ZI05"/>
<dbReference type="InterPro" id="IPR012910">
    <property type="entry name" value="Plug_dom"/>
</dbReference>
<evidence type="ECO:0000256" key="4">
    <source>
        <dbReference type="ARBA" id="ARBA00022692"/>
    </source>
</evidence>
<evidence type="ECO:0000259" key="12">
    <source>
        <dbReference type="Pfam" id="PF00593"/>
    </source>
</evidence>
<evidence type="ECO:0000256" key="9">
    <source>
        <dbReference type="ARBA" id="ARBA00023237"/>
    </source>
</evidence>
<feature type="domain" description="TonB-dependent receptor-like beta-barrel" evidence="12">
    <location>
        <begin position="216"/>
        <end position="662"/>
    </location>
</feature>
<protein>
    <submittedName>
        <fullName evidence="14">Peptidase</fullName>
    </submittedName>
</protein>
<proteinExistence type="inferred from homology"/>
<dbReference type="InterPro" id="IPR039426">
    <property type="entry name" value="TonB-dep_rcpt-like"/>
</dbReference>
<dbReference type="SUPFAM" id="SSF56935">
    <property type="entry name" value="Porins"/>
    <property type="match status" value="1"/>
</dbReference>
<keyword evidence="7 10" id="KW-0472">Membrane</keyword>
<keyword evidence="6 11" id="KW-0798">TonB box</keyword>
<dbReference type="InterPro" id="IPR037066">
    <property type="entry name" value="Plug_dom_sf"/>
</dbReference>